<dbReference type="InterPro" id="IPR017689">
    <property type="entry name" value="BamD"/>
</dbReference>
<dbReference type="Gene3D" id="1.25.40.10">
    <property type="entry name" value="Tetratricopeptide repeat domain"/>
    <property type="match status" value="1"/>
</dbReference>
<comment type="similarity">
    <text evidence="6">Belongs to the BamD family.</text>
</comment>
<dbReference type="EMBL" id="FOBN01000014">
    <property type="protein sequence ID" value="SEM37208.1"/>
    <property type="molecule type" value="Genomic_DNA"/>
</dbReference>
<dbReference type="GeneID" id="83545267"/>
<organism evidence="10 11">
    <name type="scientific">Phocoenobacter skyensis</name>
    <dbReference type="NCBI Taxonomy" id="97481"/>
    <lineage>
        <taxon>Bacteria</taxon>
        <taxon>Pseudomonadati</taxon>
        <taxon>Pseudomonadota</taxon>
        <taxon>Gammaproteobacteria</taxon>
        <taxon>Pasteurellales</taxon>
        <taxon>Pasteurellaceae</taxon>
        <taxon>Phocoenobacter</taxon>
    </lineage>
</organism>
<evidence type="ECO:0000313" key="9">
    <source>
        <dbReference type="EMBL" id="MDP8084493.1"/>
    </source>
</evidence>
<dbReference type="Proteomes" id="UP000198883">
    <property type="component" value="Unassembled WGS sequence"/>
</dbReference>
<evidence type="ECO:0000256" key="5">
    <source>
        <dbReference type="ARBA" id="ARBA00023288"/>
    </source>
</evidence>
<proteinExistence type="inferred from homology"/>
<dbReference type="PANTHER" id="PTHR37423">
    <property type="entry name" value="SOLUBLE LYTIC MUREIN TRANSGLYCOSYLASE-RELATED"/>
    <property type="match status" value="1"/>
</dbReference>
<dbReference type="PROSITE" id="PS51257">
    <property type="entry name" value="PROKAR_LIPOPROTEIN"/>
    <property type="match status" value="1"/>
</dbReference>
<dbReference type="GO" id="GO:0043165">
    <property type="term" value="P:Gram-negative-bacterium-type cell outer membrane assembly"/>
    <property type="evidence" value="ECO:0007669"/>
    <property type="project" value="UniProtKB-UniRule"/>
</dbReference>
<keyword evidence="4 6" id="KW-0998">Cell outer membrane</keyword>
<comment type="subunit">
    <text evidence="6">Part of the Bam complex.</text>
</comment>
<evidence type="ECO:0000256" key="3">
    <source>
        <dbReference type="ARBA" id="ARBA00023139"/>
    </source>
</evidence>
<dbReference type="STRING" id="97481.SAMN05444853_11440"/>
<dbReference type="Pfam" id="PF13525">
    <property type="entry name" value="YfiO"/>
    <property type="match status" value="1"/>
</dbReference>
<dbReference type="GO" id="GO:0051205">
    <property type="term" value="P:protein insertion into membrane"/>
    <property type="evidence" value="ECO:0007669"/>
    <property type="project" value="UniProtKB-UniRule"/>
</dbReference>
<evidence type="ECO:0000259" key="8">
    <source>
        <dbReference type="Pfam" id="PF13525"/>
    </source>
</evidence>
<keyword evidence="12" id="KW-1185">Reference proteome</keyword>
<evidence type="ECO:0000256" key="1">
    <source>
        <dbReference type="ARBA" id="ARBA00022729"/>
    </source>
</evidence>
<evidence type="ECO:0000256" key="2">
    <source>
        <dbReference type="ARBA" id="ARBA00023136"/>
    </source>
</evidence>
<dbReference type="CDD" id="cd15830">
    <property type="entry name" value="BamD"/>
    <property type="match status" value="1"/>
</dbReference>
<dbReference type="SUPFAM" id="SSF48452">
    <property type="entry name" value="TPR-like"/>
    <property type="match status" value="1"/>
</dbReference>
<keyword evidence="2 6" id="KW-0472">Membrane</keyword>
<sequence>MHQLKSFVSVILAAILLTACSSSKKDIETLPYQNLYNKAQTYVQEEDYSSAIRYLEAIDGRFKHSSQSEQIQLNLMYSYYKTSEYYKVIAVAERFVRNNPQSVNMDYVYYLVGLSNVRLGDNFIQDFFKVNRASRAVKNIRNAYGNFKVISDNFPQSKYVAKSRQWMLYLKNRLAEHEFEIVKYYDQRDAYVAIVNRVEEMIRYYPNCKATSEALPYLQKAFEKMGIHDSAQKTADLIRATQQQKFDNVKKPEYGEQF</sequence>
<keyword evidence="3 6" id="KW-0564">Palmitate</keyword>
<dbReference type="HAMAP" id="MF_00922">
    <property type="entry name" value="OM_assembly_BamD"/>
    <property type="match status" value="1"/>
</dbReference>
<evidence type="ECO:0000313" key="11">
    <source>
        <dbReference type="Proteomes" id="UP000198883"/>
    </source>
</evidence>
<dbReference type="GO" id="GO:1990063">
    <property type="term" value="C:Bam protein complex"/>
    <property type="evidence" value="ECO:0007669"/>
    <property type="project" value="TreeGrafter"/>
</dbReference>
<feature type="chain" id="PRO_5011803168" description="Outer membrane protein assembly factor BamD" evidence="7">
    <location>
        <begin position="25"/>
        <end position="258"/>
    </location>
</feature>
<evidence type="ECO:0000313" key="10">
    <source>
        <dbReference type="EMBL" id="SEM37208.1"/>
    </source>
</evidence>
<feature type="signal peptide" evidence="7">
    <location>
        <begin position="1"/>
        <end position="24"/>
    </location>
</feature>
<evidence type="ECO:0000256" key="6">
    <source>
        <dbReference type="HAMAP-Rule" id="MF_00922"/>
    </source>
</evidence>
<keyword evidence="1 6" id="KW-0732">Signal</keyword>
<accession>A0A1H7XVM4</accession>
<dbReference type="InterPro" id="IPR011990">
    <property type="entry name" value="TPR-like_helical_dom_sf"/>
</dbReference>
<reference evidence="11" key="2">
    <citation type="submission" date="2016-10" db="EMBL/GenBank/DDBJ databases">
        <authorList>
            <person name="Varghese N."/>
            <person name="Submissions S."/>
        </authorList>
    </citation>
    <scope>NUCLEOTIDE SEQUENCE [LARGE SCALE GENOMIC DNA]</scope>
    <source>
        <strain evidence="11">DSM 24204</strain>
    </source>
</reference>
<reference evidence="10" key="1">
    <citation type="submission" date="2016-10" db="EMBL/GenBank/DDBJ databases">
        <authorList>
            <person name="de Groot N.N."/>
        </authorList>
    </citation>
    <scope>NUCLEOTIDE SEQUENCE [LARGE SCALE GENOMIC DNA]</scope>
    <source>
        <strain evidence="10">DSM 24204</strain>
    </source>
</reference>
<evidence type="ECO:0000256" key="4">
    <source>
        <dbReference type="ARBA" id="ARBA00023237"/>
    </source>
</evidence>
<dbReference type="PANTHER" id="PTHR37423:SF1">
    <property type="entry name" value="OUTER MEMBRANE PROTEIN ASSEMBLY FACTOR BAMD"/>
    <property type="match status" value="1"/>
</dbReference>
<comment type="function">
    <text evidence="6">Part of the outer membrane protein assembly complex, which is involved in assembly and insertion of beta-barrel proteins into the outer membrane.</text>
</comment>
<dbReference type="AlphaFoldDB" id="A0A1H7XVM4"/>
<dbReference type="NCBIfam" id="TIGR03302">
    <property type="entry name" value="OM_YfiO"/>
    <property type="match status" value="1"/>
</dbReference>
<feature type="domain" description="Outer membrane lipoprotein BamD-like" evidence="8">
    <location>
        <begin position="32"/>
        <end position="236"/>
    </location>
</feature>
<evidence type="ECO:0000256" key="7">
    <source>
        <dbReference type="SAM" id="SignalP"/>
    </source>
</evidence>
<protein>
    <recommendedName>
        <fullName evidence="6">Outer membrane protein assembly factor BamD</fullName>
    </recommendedName>
</protein>
<dbReference type="Proteomes" id="UP001224812">
    <property type="component" value="Unassembled WGS sequence"/>
</dbReference>
<dbReference type="EMBL" id="JASAVS010000001">
    <property type="protein sequence ID" value="MDP8084493.1"/>
    <property type="molecule type" value="Genomic_DNA"/>
</dbReference>
<dbReference type="InterPro" id="IPR039565">
    <property type="entry name" value="BamD-like"/>
</dbReference>
<keyword evidence="5 6" id="KW-0449">Lipoprotein</keyword>
<dbReference type="OrthoDB" id="9779191at2"/>
<dbReference type="RefSeq" id="WP_090922066.1">
    <property type="nucleotide sequence ID" value="NZ_CP016180.1"/>
</dbReference>
<name>A0A1H7XVM4_9PAST</name>
<evidence type="ECO:0000313" key="12">
    <source>
        <dbReference type="Proteomes" id="UP001224812"/>
    </source>
</evidence>
<reference evidence="9 12" key="3">
    <citation type="journal article" date="2023" name="Front. Microbiol.">
        <title>Phylogeography and host specificity of Pasteurellaceae pathogenic to sea-farmed fish in the north-east Atlantic.</title>
        <authorList>
            <person name="Gulla S."/>
            <person name="Colquhoun D.J."/>
            <person name="Olsen A.B."/>
            <person name="Spilsberg B."/>
            <person name="Lagesen K."/>
            <person name="Aakesson C.P."/>
            <person name="Strom S."/>
            <person name="Manji F."/>
            <person name="Birkbeck T.H."/>
            <person name="Nilsen H.K."/>
        </authorList>
    </citation>
    <scope>NUCLEOTIDE SEQUENCE [LARGE SCALE GENOMIC DNA]</scope>
    <source>
        <strain evidence="9 12">VIO11850</strain>
    </source>
</reference>
<gene>
    <name evidence="6" type="primary">bamD</name>
    <name evidence="9" type="ORF">QJT92_00915</name>
    <name evidence="10" type="ORF">SAMN05444853_11440</name>
</gene>
<comment type="subcellular location">
    <subcellularLocation>
        <location evidence="6">Cell outer membrane</location>
        <topology evidence="6">Lipid-anchor</topology>
    </subcellularLocation>
</comment>